<dbReference type="EMBL" id="CAJVPP010007593">
    <property type="protein sequence ID" value="CAG8689904.1"/>
    <property type="molecule type" value="Genomic_DNA"/>
</dbReference>
<keyword evidence="2" id="KW-1185">Reference proteome</keyword>
<sequence>MSISNMETHFTVVDSFGNTGQTPLQMLVFRGIAPSYIPIEEELLQLDANIYQSGMIKNLKRQYYSPNHTEVLPAWGKTTTLVVVG</sequence>
<protein>
    <submittedName>
        <fullName evidence="1">2206_t:CDS:1</fullName>
    </submittedName>
</protein>
<comment type="caution">
    <text evidence="1">The sequence shown here is derived from an EMBL/GenBank/DDBJ whole genome shotgun (WGS) entry which is preliminary data.</text>
</comment>
<gene>
    <name evidence="1" type="ORF">FMOSSE_LOCUS13293</name>
</gene>
<dbReference type="Proteomes" id="UP000789375">
    <property type="component" value="Unassembled WGS sequence"/>
</dbReference>
<reference evidence="1" key="1">
    <citation type="submission" date="2021-06" db="EMBL/GenBank/DDBJ databases">
        <authorList>
            <person name="Kallberg Y."/>
            <person name="Tangrot J."/>
            <person name="Rosling A."/>
        </authorList>
    </citation>
    <scope>NUCLEOTIDE SEQUENCE</scope>
    <source>
        <strain evidence="1">87-6 pot B 2015</strain>
    </source>
</reference>
<name>A0A9N9ETS7_FUNMO</name>
<organism evidence="1 2">
    <name type="scientific">Funneliformis mosseae</name>
    <name type="common">Endomycorrhizal fungus</name>
    <name type="synonym">Glomus mosseae</name>
    <dbReference type="NCBI Taxonomy" id="27381"/>
    <lineage>
        <taxon>Eukaryota</taxon>
        <taxon>Fungi</taxon>
        <taxon>Fungi incertae sedis</taxon>
        <taxon>Mucoromycota</taxon>
        <taxon>Glomeromycotina</taxon>
        <taxon>Glomeromycetes</taxon>
        <taxon>Glomerales</taxon>
        <taxon>Glomeraceae</taxon>
        <taxon>Funneliformis</taxon>
    </lineage>
</organism>
<proteinExistence type="predicted"/>
<dbReference type="AlphaFoldDB" id="A0A9N9ETS7"/>
<accession>A0A9N9ETS7</accession>
<evidence type="ECO:0000313" key="2">
    <source>
        <dbReference type="Proteomes" id="UP000789375"/>
    </source>
</evidence>
<evidence type="ECO:0000313" key="1">
    <source>
        <dbReference type="EMBL" id="CAG8689904.1"/>
    </source>
</evidence>